<evidence type="ECO:0000313" key="3">
    <source>
        <dbReference type="Proteomes" id="UP000077623"/>
    </source>
</evidence>
<dbReference type="Proteomes" id="UP000077623">
    <property type="component" value="Unassembled WGS sequence"/>
</dbReference>
<dbReference type="SUPFAM" id="SSF82649">
    <property type="entry name" value="SufE/NifU"/>
    <property type="match status" value="1"/>
</dbReference>
<dbReference type="GO" id="GO:0051536">
    <property type="term" value="F:iron-sulfur cluster binding"/>
    <property type="evidence" value="ECO:0007669"/>
    <property type="project" value="InterPro"/>
</dbReference>
<dbReference type="RefSeq" id="WP_187149955.1">
    <property type="nucleotide sequence ID" value="NZ_LWUJ01000010.1"/>
</dbReference>
<dbReference type="InterPro" id="IPR002871">
    <property type="entry name" value="NIF_FeS_clus_asmbl_NifU_N"/>
</dbReference>
<feature type="domain" description="NIF system FeS cluster assembly NifU N-terminal" evidence="1">
    <location>
        <begin position="19"/>
        <end position="81"/>
    </location>
</feature>
<keyword evidence="3" id="KW-1185">Reference proteome</keyword>
<evidence type="ECO:0000313" key="2">
    <source>
        <dbReference type="EMBL" id="OAL10721.1"/>
    </source>
</evidence>
<dbReference type="AlphaFoldDB" id="A0A1A9QFD7"/>
<reference evidence="3" key="1">
    <citation type="submission" date="2016-04" db="EMBL/GenBank/DDBJ databases">
        <authorList>
            <person name="Quiroz-Castaneda R.E."/>
            <person name="Martinez-Ocampo F."/>
        </authorList>
    </citation>
    <scope>NUCLEOTIDE SEQUENCE [LARGE SCALE GENOMIC DNA]</scope>
    <source>
        <strain evidence="3">INIFAP01</strain>
    </source>
</reference>
<protein>
    <recommendedName>
        <fullName evidence="1">NIF system FeS cluster assembly NifU N-terminal domain-containing protein</fullName>
    </recommendedName>
</protein>
<sequence length="131" mass="14857">MGRSEIFKFSKVSRYISKEDKPVRISTSACDDWCSITFSKDSNIVSNLKFSHNGCILSRASINVLMEEIENKTVEEANAILKGFKNMILGKQIPKVLSEKLLEFKKFSKYSSRHACLLLGCDLMLKILNES</sequence>
<accession>A0A1A9QFD7</accession>
<dbReference type="Gene3D" id="3.90.1010.10">
    <property type="match status" value="1"/>
</dbReference>
<dbReference type="GO" id="GO:0016226">
    <property type="term" value="P:iron-sulfur cluster assembly"/>
    <property type="evidence" value="ECO:0007669"/>
    <property type="project" value="InterPro"/>
</dbReference>
<dbReference type="EMBL" id="LWUJ01000010">
    <property type="protein sequence ID" value="OAL10721.1"/>
    <property type="molecule type" value="Genomic_DNA"/>
</dbReference>
<dbReference type="STRING" id="432608.A6V39_01500"/>
<gene>
    <name evidence="2" type="ORF">A6V39_01500</name>
</gene>
<evidence type="ECO:0000259" key="1">
    <source>
        <dbReference type="Pfam" id="PF01592"/>
    </source>
</evidence>
<dbReference type="GO" id="GO:0005506">
    <property type="term" value="F:iron ion binding"/>
    <property type="evidence" value="ECO:0007669"/>
    <property type="project" value="InterPro"/>
</dbReference>
<organism evidence="2 3">
    <name type="scientific">Candidatus Mycoplasma haematobovis</name>
    <dbReference type="NCBI Taxonomy" id="432608"/>
    <lineage>
        <taxon>Bacteria</taxon>
        <taxon>Bacillati</taxon>
        <taxon>Mycoplasmatota</taxon>
        <taxon>Mollicutes</taxon>
        <taxon>Mycoplasmataceae</taxon>
        <taxon>Mycoplasma</taxon>
    </lineage>
</organism>
<comment type="caution">
    <text evidence="2">The sequence shown here is derived from an EMBL/GenBank/DDBJ whole genome shotgun (WGS) entry which is preliminary data.</text>
</comment>
<proteinExistence type="predicted"/>
<dbReference type="Pfam" id="PF01592">
    <property type="entry name" value="NifU_N"/>
    <property type="match status" value="1"/>
</dbReference>
<name>A0A1A9QFD7_9MOLU</name>
<dbReference type="CDD" id="cd06664">
    <property type="entry name" value="IscU_like"/>
    <property type="match status" value="1"/>
</dbReference>